<evidence type="ECO:0000259" key="5">
    <source>
        <dbReference type="Pfam" id="PF02350"/>
    </source>
</evidence>
<comment type="similarity">
    <text evidence="2 4">Belongs to the UDP-N-acetylglucosamine 2-epimerase family.</text>
</comment>
<protein>
    <recommendedName>
        <fullName evidence="3">UDP-N-acetylglucosamine 2-epimerase (non-hydrolyzing)</fullName>
        <ecNumber evidence="3">5.1.3.14</ecNumber>
    </recommendedName>
</protein>
<accession>A0A7C5SYX6</accession>
<dbReference type="EMBL" id="DSAC01000052">
    <property type="protein sequence ID" value="HHO73889.1"/>
    <property type="molecule type" value="Genomic_DNA"/>
</dbReference>
<evidence type="ECO:0000256" key="3">
    <source>
        <dbReference type="ARBA" id="ARBA00038858"/>
    </source>
</evidence>
<evidence type="ECO:0000313" key="6">
    <source>
        <dbReference type="EMBL" id="HHO73889.1"/>
    </source>
</evidence>
<dbReference type="InterPro" id="IPR003331">
    <property type="entry name" value="UDP_GlcNAc_Epimerase_2_dom"/>
</dbReference>
<gene>
    <name evidence="6" type="ORF">ENN04_04540</name>
</gene>
<dbReference type="Pfam" id="PF02350">
    <property type="entry name" value="Epimerase_2"/>
    <property type="match status" value="1"/>
</dbReference>
<dbReference type="CDD" id="cd03786">
    <property type="entry name" value="GTB_UDP-GlcNAc_2-Epimerase"/>
    <property type="match status" value="1"/>
</dbReference>
<comment type="caution">
    <text evidence="6">The sequence shown here is derived from an EMBL/GenBank/DDBJ whole genome shotgun (WGS) entry which is preliminary data.</text>
</comment>
<dbReference type="AlphaFoldDB" id="A0A7C5SYX6"/>
<evidence type="ECO:0000256" key="4">
    <source>
        <dbReference type="RuleBase" id="RU003513"/>
    </source>
</evidence>
<name>A0A7C5SYX6_9AQUI</name>
<keyword evidence="1 4" id="KW-0413">Isomerase</keyword>
<dbReference type="PANTHER" id="PTHR43174">
    <property type="entry name" value="UDP-N-ACETYLGLUCOSAMINE 2-EPIMERASE"/>
    <property type="match status" value="1"/>
</dbReference>
<evidence type="ECO:0000256" key="2">
    <source>
        <dbReference type="ARBA" id="ARBA00038209"/>
    </source>
</evidence>
<dbReference type="NCBIfam" id="TIGR00236">
    <property type="entry name" value="wecB"/>
    <property type="match status" value="1"/>
</dbReference>
<dbReference type="EC" id="5.1.3.14" evidence="3"/>
<proteinExistence type="inferred from homology"/>
<reference evidence="6" key="1">
    <citation type="journal article" date="2020" name="mSystems">
        <title>Genome- and Community-Level Interaction Insights into Carbon Utilization and Element Cycling Functions of Hydrothermarchaeota in Hydrothermal Sediment.</title>
        <authorList>
            <person name="Zhou Z."/>
            <person name="Liu Y."/>
            <person name="Xu W."/>
            <person name="Pan J."/>
            <person name="Luo Z.H."/>
            <person name="Li M."/>
        </authorList>
    </citation>
    <scope>NUCLEOTIDE SEQUENCE [LARGE SCALE GENOMIC DNA]</scope>
    <source>
        <strain evidence="6">SpSt-114</strain>
    </source>
</reference>
<dbReference type="InterPro" id="IPR029767">
    <property type="entry name" value="WecB-like"/>
</dbReference>
<dbReference type="GO" id="GO:0008761">
    <property type="term" value="F:UDP-N-acetylglucosamine 2-epimerase activity"/>
    <property type="evidence" value="ECO:0007669"/>
    <property type="project" value="UniProtKB-EC"/>
</dbReference>
<dbReference type="Gene3D" id="3.40.50.2000">
    <property type="entry name" value="Glycogen Phosphorylase B"/>
    <property type="match status" value="2"/>
</dbReference>
<organism evidence="6">
    <name type="scientific">Thermocrinis ruber</name>
    <dbReference type="NCBI Taxonomy" id="75906"/>
    <lineage>
        <taxon>Bacteria</taxon>
        <taxon>Pseudomonadati</taxon>
        <taxon>Aquificota</taxon>
        <taxon>Aquificia</taxon>
        <taxon>Aquificales</taxon>
        <taxon>Aquificaceae</taxon>
        <taxon>Thermocrinis</taxon>
    </lineage>
</organism>
<feature type="domain" description="UDP-N-acetylglucosamine 2-epimerase" evidence="5">
    <location>
        <begin position="24"/>
        <end position="365"/>
    </location>
</feature>
<dbReference type="SUPFAM" id="SSF53756">
    <property type="entry name" value="UDP-Glycosyltransferase/glycogen phosphorylase"/>
    <property type="match status" value="1"/>
</dbReference>
<dbReference type="PANTHER" id="PTHR43174:SF2">
    <property type="entry name" value="UDP-N-ACETYLGLUCOSAMINE 2-EPIMERASE"/>
    <property type="match status" value="1"/>
</dbReference>
<sequence length="400" mass="46004">MNVLVVLGTRPEAIKLAPVINTLKENDFNVKVVATGQHYELVKHVLEFFRIEVDFLSCMNQDLLENTACMARSLKEVLQEHRPDCVIVQGDTLSCYMGAYTAFLNKIPVLHVEAGLRSHHKFSPFPEEMFRKLTDELSDVLFAPTKRAVENLLREGFSKDRIVLTGNTVVDAIYMAIKYLDRESIKKQLEDLTQKDISAFDGIVFITSHRRENIGEPMKNIRDAVNELAKKYPHLLFVWSLHKNPYVRKSILEDFTTQPDNLAIVEPLTYPQTVYLLERSLIIISDSGGIQEEACTLKKPLLITRNVSERTEVVDVGLGKLVGTNKENIVREFENVYKNLEYYQKLTFENPYGDGKASERIKNFLLCDKVKSFLLKYEENYKEDLHECAEANYISYTHQP</sequence>
<evidence type="ECO:0000256" key="1">
    <source>
        <dbReference type="ARBA" id="ARBA00023235"/>
    </source>
</evidence>